<feature type="non-terminal residue" evidence="1">
    <location>
        <position position="1"/>
    </location>
</feature>
<gene>
    <name evidence="1" type="ORF">CR513_21144</name>
</gene>
<dbReference type="OrthoDB" id="1934939at2759"/>
<evidence type="ECO:0000313" key="2">
    <source>
        <dbReference type="Proteomes" id="UP000257109"/>
    </source>
</evidence>
<dbReference type="EMBL" id="QJKJ01003940">
    <property type="protein sequence ID" value="RDX96223.1"/>
    <property type="molecule type" value="Genomic_DNA"/>
</dbReference>
<dbReference type="Gene3D" id="3.30.420.10">
    <property type="entry name" value="Ribonuclease H-like superfamily/Ribonuclease H"/>
    <property type="match status" value="1"/>
</dbReference>
<accession>A0A371H0I2</accession>
<evidence type="ECO:0008006" key="3">
    <source>
        <dbReference type="Google" id="ProtNLM"/>
    </source>
</evidence>
<organism evidence="1 2">
    <name type="scientific">Mucuna pruriens</name>
    <name type="common">Velvet bean</name>
    <name type="synonym">Dolichos pruriens</name>
    <dbReference type="NCBI Taxonomy" id="157652"/>
    <lineage>
        <taxon>Eukaryota</taxon>
        <taxon>Viridiplantae</taxon>
        <taxon>Streptophyta</taxon>
        <taxon>Embryophyta</taxon>
        <taxon>Tracheophyta</taxon>
        <taxon>Spermatophyta</taxon>
        <taxon>Magnoliopsida</taxon>
        <taxon>eudicotyledons</taxon>
        <taxon>Gunneridae</taxon>
        <taxon>Pentapetalae</taxon>
        <taxon>rosids</taxon>
        <taxon>fabids</taxon>
        <taxon>Fabales</taxon>
        <taxon>Fabaceae</taxon>
        <taxon>Papilionoideae</taxon>
        <taxon>50 kb inversion clade</taxon>
        <taxon>NPAAA clade</taxon>
        <taxon>indigoferoid/millettioid clade</taxon>
        <taxon>Phaseoleae</taxon>
        <taxon>Mucuna</taxon>
    </lineage>
</organism>
<dbReference type="AlphaFoldDB" id="A0A371H0I2"/>
<dbReference type="PANTHER" id="PTHR48475">
    <property type="entry name" value="RIBONUCLEASE H"/>
    <property type="match status" value="1"/>
</dbReference>
<dbReference type="GO" id="GO:0003676">
    <property type="term" value="F:nucleic acid binding"/>
    <property type="evidence" value="ECO:0007669"/>
    <property type="project" value="InterPro"/>
</dbReference>
<comment type="caution">
    <text evidence="1">The sequence shown here is derived from an EMBL/GenBank/DDBJ whole genome shotgun (WGS) entry which is preliminary data.</text>
</comment>
<keyword evidence="2" id="KW-1185">Reference proteome</keyword>
<reference evidence="1" key="1">
    <citation type="submission" date="2018-05" db="EMBL/GenBank/DDBJ databases">
        <title>Draft genome of Mucuna pruriens seed.</title>
        <authorList>
            <person name="Nnadi N.E."/>
            <person name="Vos R."/>
            <person name="Hasami M.H."/>
            <person name="Devisetty U.K."/>
            <person name="Aguiy J.C."/>
        </authorList>
    </citation>
    <scope>NUCLEOTIDE SEQUENCE [LARGE SCALE GENOMIC DNA]</scope>
    <source>
        <strain evidence="1">JCA_2017</strain>
    </source>
</reference>
<name>A0A371H0I2_MUCPR</name>
<dbReference type="Proteomes" id="UP000257109">
    <property type="component" value="Unassembled WGS sequence"/>
</dbReference>
<dbReference type="InterPro" id="IPR036397">
    <property type="entry name" value="RNaseH_sf"/>
</dbReference>
<sequence>MDRQSRPIGLEEAKGRWVEELPQVLWLYHTTPHSTTQETPFQLTFDIKAVILNKEEIQANLDLLQEVREIVDIKEYATKVRATRRYGRRVSSQKFKNQDHILRKLCRNTNANKCIPNWEGPFKIMDEVGKGAYKLKQLDGQKIPHTWNTTSLHFYYS</sequence>
<dbReference type="PANTHER" id="PTHR48475:SF2">
    <property type="entry name" value="RIBONUCLEASE H"/>
    <property type="match status" value="1"/>
</dbReference>
<evidence type="ECO:0000313" key="1">
    <source>
        <dbReference type="EMBL" id="RDX96223.1"/>
    </source>
</evidence>
<proteinExistence type="predicted"/>
<protein>
    <recommendedName>
        <fullName evidence="3">Tf2-8</fullName>
    </recommendedName>
</protein>